<protein>
    <submittedName>
        <fullName evidence="1">Uncharacterized protein</fullName>
    </submittedName>
</protein>
<gene>
    <name evidence="1" type="ORF">GCM10010339_82520</name>
</gene>
<reference evidence="1" key="2">
    <citation type="submission" date="2020-09" db="EMBL/GenBank/DDBJ databases">
        <authorList>
            <person name="Sun Q."/>
            <person name="Ohkuma M."/>
        </authorList>
    </citation>
    <scope>NUCLEOTIDE SEQUENCE</scope>
    <source>
        <strain evidence="1">JCM 4714</strain>
    </source>
</reference>
<sequence length="306" mass="33657">MERRAHYGSPMNQDEIRDELVSSAQRWARTAVDAYLEEPADQDFAVHHMAVAVEHLAKACLASVALTLLATPKPSVQDLLVLGGQEDKVETGRAGLRTIGGAEAVTRLAQVGKGEVPALLAALRDARNGITHMGWGRPSDECRGLLAAGVAYIDSLLPQLAKEPEWFWENHYDVCKGLVEKTTDELKLRYAAKIRRAQATFAKKTGSLSASEKTAVVASLSAAPLPSRWLLHIPAQCPACESSAFISGRDKSGDYGDIWFFPRYFGCRVCELTLTGPELDLAEMRAHSLRTEEEVDDDWEPDFDFM</sequence>
<comment type="caution">
    <text evidence="1">The sequence shown here is derived from an EMBL/GenBank/DDBJ whole genome shotgun (WGS) entry which is preliminary data.</text>
</comment>
<name>A0A918YS01_9ACTN</name>
<dbReference type="AlphaFoldDB" id="A0A918YS01"/>
<organism evidence="1 2">
    <name type="scientific">Streptomyces alanosinicus</name>
    <dbReference type="NCBI Taxonomy" id="68171"/>
    <lineage>
        <taxon>Bacteria</taxon>
        <taxon>Bacillati</taxon>
        <taxon>Actinomycetota</taxon>
        <taxon>Actinomycetes</taxon>
        <taxon>Kitasatosporales</taxon>
        <taxon>Streptomycetaceae</taxon>
        <taxon>Streptomyces</taxon>
    </lineage>
</organism>
<proteinExistence type="predicted"/>
<reference evidence="1" key="1">
    <citation type="journal article" date="2014" name="Int. J. Syst. Evol. Microbiol.">
        <title>Complete genome sequence of Corynebacterium casei LMG S-19264T (=DSM 44701T), isolated from a smear-ripened cheese.</title>
        <authorList>
            <consortium name="US DOE Joint Genome Institute (JGI-PGF)"/>
            <person name="Walter F."/>
            <person name="Albersmeier A."/>
            <person name="Kalinowski J."/>
            <person name="Ruckert C."/>
        </authorList>
    </citation>
    <scope>NUCLEOTIDE SEQUENCE</scope>
    <source>
        <strain evidence="1">JCM 4714</strain>
    </source>
</reference>
<accession>A0A918YS01</accession>
<dbReference type="Proteomes" id="UP000655443">
    <property type="component" value="Unassembled WGS sequence"/>
</dbReference>
<evidence type="ECO:0000313" key="2">
    <source>
        <dbReference type="Proteomes" id="UP000655443"/>
    </source>
</evidence>
<evidence type="ECO:0000313" key="1">
    <source>
        <dbReference type="EMBL" id="GHE13851.1"/>
    </source>
</evidence>
<keyword evidence="2" id="KW-1185">Reference proteome</keyword>
<dbReference type="EMBL" id="BMVG01000044">
    <property type="protein sequence ID" value="GHE13851.1"/>
    <property type="molecule type" value="Genomic_DNA"/>
</dbReference>